<dbReference type="PROSITE" id="PS51193">
    <property type="entry name" value="HELICASE_ATP_BIND_2"/>
    <property type="match status" value="1"/>
</dbReference>
<dbReference type="SUPFAM" id="SSF52540">
    <property type="entry name" value="P-loop containing nucleoside triphosphate hydrolases"/>
    <property type="match status" value="1"/>
</dbReference>
<name>A0ABS2QV06_9BACI</name>
<dbReference type="PANTHER" id="PTHR11472">
    <property type="entry name" value="DNA REPAIR DEAD HELICASE RAD3/XP-D SUBFAMILY MEMBER"/>
    <property type="match status" value="1"/>
</dbReference>
<dbReference type="PANTHER" id="PTHR11472:SF34">
    <property type="entry name" value="REGULATOR OF TELOMERE ELONGATION HELICASE 1"/>
    <property type="match status" value="1"/>
</dbReference>
<dbReference type="NCBIfam" id="NF005981">
    <property type="entry name" value="PRK08074.1"/>
    <property type="match status" value="1"/>
</dbReference>
<dbReference type="EC" id="3.1.-.-" evidence="8 9"/>
<gene>
    <name evidence="8 9" type="primary">dinG</name>
    <name evidence="13" type="ORF">JOC83_002176</name>
</gene>
<evidence type="ECO:0000256" key="7">
    <source>
        <dbReference type="ARBA" id="ARBA00048954"/>
    </source>
</evidence>
<evidence type="ECO:0000313" key="14">
    <source>
        <dbReference type="Proteomes" id="UP000809829"/>
    </source>
</evidence>
<dbReference type="InterPro" id="IPR006310">
    <property type="entry name" value="DinG"/>
</dbReference>
<dbReference type="InterPro" id="IPR036397">
    <property type="entry name" value="RNaseH_sf"/>
</dbReference>
<feature type="binding site" evidence="8">
    <location>
        <begin position="282"/>
        <end position="289"/>
    </location>
    <ligand>
        <name>ATP</name>
        <dbReference type="ChEBI" id="CHEBI:30616"/>
    </ligand>
</feature>
<keyword evidence="14" id="KW-1185">Reference proteome</keyword>
<dbReference type="PROSITE" id="PS51192">
    <property type="entry name" value="HELICASE_ATP_BIND_1"/>
    <property type="match status" value="1"/>
</dbReference>
<dbReference type="SUPFAM" id="SSF53098">
    <property type="entry name" value="Ribonuclease H-like"/>
    <property type="match status" value="1"/>
</dbReference>
<dbReference type="InterPro" id="IPR012337">
    <property type="entry name" value="RNaseH-like_sf"/>
</dbReference>
<dbReference type="HAMAP" id="MF_02206">
    <property type="entry name" value="DinG_exonucl"/>
    <property type="match status" value="1"/>
</dbReference>
<comment type="cofactor">
    <cofactor evidence="1">
        <name>[4Fe-4S] cluster</name>
        <dbReference type="ChEBI" id="CHEBI:49883"/>
    </cofactor>
</comment>
<dbReference type="SMART" id="SM00487">
    <property type="entry name" value="DEXDc"/>
    <property type="match status" value="1"/>
</dbReference>
<dbReference type="GO" id="GO:0003678">
    <property type="term" value="F:DNA helicase activity"/>
    <property type="evidence" value="ECO:0007669"/>
    <property type="project" value="UniProtKB-EC"/>
</dbReference>
<dbReference type="CDD" id="cd06127">
    <property type="entry name" value="DEDDh"/>
    <property type="match status" value="1"/>
</dbReference>
<accession>A0ABS2QV06</accession>
<dbReference type="SMART" id="SM00491">
    <property type="entry name" value="HELICc2"/>
    <property type="match status" value="1"/>
</dbReference>
<feature type="domain" description="Helicase ATP-binding" evidence="10">
    <location>
        <begin position="269"/>
        <end position="487"/>
    </location>
</feature>
<evidence type="ECO:0000256" key="3">
    <source>
        <dbReference type="ARBA" id="ARBA00022741"/>
    </source>
</evidence>
<evidence type="ECO:0000256" key="9">
    <source>
        <dbReference type="RuleBase" id="RU364106"/>
    </source>
</evidence>
<protein>
    <recommendedName>
        <fullName evidence="8 9">3'-5' exonuclease DinG</fullName>
        <ecNumber evidence="8 9">3.1.-.-</ecNumber>
    </recommendedName>
</protein>
<dbReference type="InterPro" id="IPR006054">
    <property type="entry name" value="DnaQ"/>
</dbReference>
<evidence type="ECO:0000256" key="6">
    <source>
        <dbReference type="ARBA" id="ARBA00022840"/>
    </source>
</evidence>
<dbReference type="InterPro" id="IPR001650">
    <property type="entry name" value="Helicase_C-like"/>
</dbReference>
<dbReference type="Proteomes" id="UP000809829">
    <property type="component" value="Unassembled WGS sequence"/>
</dbReference>
<dbReference type="NCBIfam" id="TIGR01407">
    <property type="entry name" value="dinG_rel"/>
    <property type="match status" value="1"/>
</dbReference>
<sequence>MNKRFVVIDLETTGHSPKQGDKIIQFAAVVIENGLIVDRFSSFLNPELPIPPFIEQLTHINDDMVKDAPLFKEIAPKVLQLMKDSYFVAHNVAFDLSFLQDELHNHGYDTLYNSPIDTVELARILLPTIDGYKLNQLADCLSITHDNPHQADSDAEVTAQILLMLIEKMKQLPLTTLKQLYSLSLHLKSEIGELIEDVIEEKQQLIEENSDFVFLHGLAIRKMENEKEETKEIPFTYKEFSKQKHEHFNSILTNFEDRKEQWQMMDLVDEAFSSHEHALIEAGTGTGKTLAYLIPAAMYAVKERKQVVVSTHTISLQQQLIEKDLTLASKLLSFPLSAVVLKGREHYISVRKFLHLLKERENNYDAILTKAKILVWLTETTTGDIDEINLPSGGKLFWDRINEANPSQVDVRNPWIHHSYYERARARAKRAHIIVTNHRLLLMDVLSNQSLLPHYDHVIIDEAHHFEEIASEELGVHLDYFSIHTLLTRIGSLQTKGLLIDVHKVMSKYHHTKPLERINDMIGQLHAECNDLFRLIHSYVLKKGNKPAVDIGRLSYRYHTKAEQGSHWSAILELASRVRFLLRDFLHMIRSEQAGIEANLGSFKKEEQAIFHEFFTVCHMFEDVDHRLYKLLFESEENEVMWFEIEPKGAANATFLYSQPVSVADQLADLFFAKKQTVILTSATLTVHHSFDYVINELGLYDFQPLQLSVQSPFSYEKQAKVFIPSDFPAINSVSVEEYSALLAESILDVASITNGKMLVLFTSYDMLKQTYSYMKELNDLEEFVLLGQGVTTRNRNRLIKDFTQFDKAILLGTNSFWEGIDIPGEKLSALMIVRLPFSPPEQPFVAAKVERLKNNGQNAFIDYSLPQAIIKFKQGFGRLIRSRKDRGVVYIFDNRVTSTTYGKYFLMSLPQVDIKEKAFHETLDDLQTWWKDISIDH</sequence>
<reference evidence="13 14" key="1">
    <citation type="submission" date="2021-01" db="EMBL/GenBank/DDBJ databases">
        <title>Genomic Encyclopedia of Type Strains, Phase IV (KMG-IV): sequencing the most valuable type-strain genomes for metagenomic binning, comparative biology and taxonomic classification.</title>
        <authorList>
            <person name="Goeker M."/>
        </authorList>
    </citation>
    <scope>NUCLEOTIDE SEQUENCE [LARGE SCALE GENOMIC DNA]</scope>
    <source>
        <strain evidence="13 14">DSM 104297</strain>
    </source>
</reference>
<evidence type="ECO:0000256" key="4">
    <source>
        <dbReference type="ARBA" id="ARBA00022801"/>
    </source>
</evidence>
<proteinExistence type="inferred from homology"/>
<comment type="function">
    <text evidence="8 9">3'-5' exonuclease.</text>
</comment>
<dbReference type="InterPro" id="IPR011545">
    <property type="entry name" value="DEAD/DEAH_box_helicase_dom"/>
</dbReference>
<dbReference type="InterPro" id="IPR027417">
    <property type="entry name" value="P-loop_NTPase"/>
</dbReference>
<dbReference type="Pfam" id="PF00929">
    <property type="entry name" value="RNase_T"/>
    <property type="match status" value="1"/>
</dbReference>
<evidence type="ECO:0000259" key="10">
    <source>
        <dbReference type="PROSITE" id="PS51192"/>
    </source>
</evidence>
<evidence type="ECO:0000259" key="11">
    <source>
        <dbReference type="PROSITE" id="PS51193"/>
    </source>
</evidence>
<feature type="short sequence motif" description="DEAH box" evidence="8">
    <location>
        <begin position="461"/>
        <end position="464"/>
    </location>
</feature>
<dbReference type="InterPro" id="IPR006555">
    <property type="entry name" value="ATP-dep_Helicase_C"/>
</dbReference>
<comment type="caution">
    <text evidence="13">The sequence shown here is derived from an EMBL/GenBank/DDBJ whole genome shotgun (WGS) entry which is preliminary data.</text>
</comment>
<dbReference type="Pfam" id="PF00270">
    <property type="entry name" value="DEAD"/>
    <property type="match status" value="1"/>
</dbReference>
<comment type="similarity">
    <text evidence="8 9">Belongs to the helicase family. DinG subfamily. Type 2 sub-subfamily.</text>
</comment>
<dbReference type="InterPro" id="IPR014001">
    <property type="entry name" value="Helicase_ATP-bd"/>
</dbReference>
<keyword evidence="3 8" id="KW-0547">Nucleotide-binding</keyword>
<dbReference type="InterPro" id="IPR013520">
    <property type="entry name" value="Ribonucl_H"/>
</dbReference>
<evidence type="ECO:0000256" key="2">
    <source>
        <dbReference type="ARBA" id="ARBA00022722"/>
    </source>
</evidence>
<dbReference type="GO" id="GO:0016787">
    <property type="term" value="F:hydrolase activity"/>
    <property type="evidence" value="ECO:0007669"/>
    <property type="project" value="UniProtKB-KW"/>
</dbReference>
<dbReference type="EMBL" id="JAFBFC010000003">
    <property type="protein sequence ID" value="MBM7703329.1"/>
    <property type="molecule type" value="Genomic_DNA"/>
</dbReference>
<keyword evidence="2 8" id="KW-0540">Nuclease</keyword>
<dbReference type="NCBIfam" id="TIGR00573">
    <property type="entry name" value="dnaq"/>
    <property type="match status" value="1"/>
</dbReference>
<keyword evidence="6 8" id="KW-0067">ATP-binding</keyword>
<feature type="domain" description="Helicase C-terminal" evidence="12">
    <location>
        <begin position="746"/>
        <end position="928"/>
    </location>
</feature>
<dbReference type="RefSeq" id="WP_205186984.1">
    <property type="nucleotide sequence ID" value="NZ_JAFBFC010000003.1"/>
</dbReference>
<dbReference type="Gene3D" id="3.30.420.10">
    <property type="entry name" value="Ribonuclease H-like superfamily/Ribonuclease H"/>
    <property type="match status" value="1"/>
</dbReference>
<evidence type="ECO:0000256" key="5">
    <source>
        <dbReference type="ARBA" id="ARBA00022839"/>
    </source>
</evidence>
<organism evidence="13 14">
    <name type="scientific">Priestia iocasae</name>
    <dbReference type="NCBI Taxonomy" id="2291674"/>
    <lineage>
        <taxon>Bacteria</taxon>
        <taxon>Bacillati</taxon>
        <taxon>Bacillota</taxon>
        <taxon>Bacilli</taxon>
        <taxon>Bacillales</taxon>
        <taxon>Bacillaceae</taxon>
        <taxon>Priestia</taxon>
    </lineage>
</organism>
<evidence type="ECO:0000259" key="12">
    <source>
        <dbReference type="PROSITE" id="PS51194"/>
    </source>
</evidence>
<keyword evidence="4 8" id="KW-0378">Hydrolase</keyword>
<dbReference type="InterPro" id="IPR014013">
    <property type="entry name" value="Helic_SF1/SF2_ATP-bd_DinG/Rad3"/>
</dbReference>
<dbReference type="Gene3D" id="3.40.50.300">
    <property type="entry name" value="P-loop containing nucleotide triphosphate hydrolases"/>
    <property type="match status" value="2"/>
</dbReference>
<feature type="domain" description="Helicase ATP-binding" evidence="11">
    <location>
        <begin position="247"/>
        <end position="509"/>
    </location>
</feature>
<dbReference type="InterPro" id="IPR045028">
    <property type="entry name" value="DinG/Rad3-like"/>
</dbReference>
<comment type="catalytic activity">
    <reaction evidence="7">
        <text>ATP + H2O = ADP + phosphate + H(+)</text>
        <dbReference type="Rhea" id="RHEA:13065"/>
        <dbReference type="ChEBI" id="CHEBI:15377"/>
        <dbReference type="ChEBI" id="CHEBI:15378"/>
        <dbReference type="ChEBI" id="CHEBI:30616"/>
        <dbReference type="ChEBI" id="CHEBI:43474"/>
        <dbReference type="ChEBI" id="CHEBI:456216"/>
        <dbReference type="EC" id="5.6.2.3"/>
    </reaction>
</comment>
<keyword evidence="13" id="KW-0347">Helicase</keyword>
<dbReference type="SMART" id="SM00479">
    <property type="entry name" value="EXOIII"/>
    <property type="match status" value="1"/>
</dbReference>
<dbReference type="PROSITE" id="PS51194">
    <property type="entry name" value="HELICASE_CTER"/>
    <property type="match status" value="1"/>
</dbReference>
<keyword evidence="5 8" id="KW-0269">Exonuclease</keyword>
<evidence type="ECO:0000256" key="1">
    <source>
        <dbReference type="ARBA" id="ARBA00001966"/>
    </source>
</evidence>
<dbReference type="Pfam" id="PF13307">
    <property type="entry name" value="Helicase_C_2"/>
    <property type="match status" value="1"/>
</dbReference>
<evidence type="ECO:0000313" key="13">
    <source>
        <dbReference type="EMBL" id="MBM7703329.1"/>
    </source>
</evidence>
<evidence type="ECO:0000256" key="8">
    <source>
        <dbReference type="HAMAP-Rule" id="MF_02206"/>
    </source>
</evidence>